<dbReference type="RefSeq" id="WP_243996201.1">
    <property type="nucleotide sequence ID" value="NZ_JALHLE010000042.1"/>
</dbReference>
<reference evidence="10" key="1">
    <citation type="submission" date="2022-03" db="EMBL/GenBank/DDBJ databases">
        <title>Identification of a novel bacterium isolated from mangrove sediments.</title>
        <authorList>
            <person name="Pan X."/>
        </authorList>
    </citation>
    <scope>NUCLEOTIDE SEQUENCE</scope>
    <source>
        <strain evidence="10">B2580</strain>
    </source>
</reference>
<dbReference type="Pfam" id="PF00441">
    <property type="entry name" value="Acyl-CoA_dh_1"/>
    <property type="match status" value="1"/>
</dbReference>
<protein>
    <submittedName>
        <fullName evidence="10">Acyl-CoA dehydrogenase</fullName>
    </submittedName>
</protein>
<dbReference type="InterPro" id="IPR037069">
    <property type="entry name" value="AcylCoA_DH/ox_N_sf"/>
</dbReference>
<dbReference type="InterPro" id="IPR006091">
    <property type="entry name" value="Acyl-CoA_Oxase/DH_mid-dom"/>
</dbReference>
<evidence type="ECO:0000259" key="6">
    <source>
        <dbReference type="Pfam" id="PF00441"/>
    </source>
</evidence>
<evidence type="ECO:0000259" key="7">
    <source>
        <dbReference type="Pfam" id="PF02770"/>
    </source>
</evidence>
<dbReference type="Pfam" id="PF02771">
    <property type="entry name" value="Acyl-CoA_dh_N"/>
    <property type="match status" value="1"/>
</dbReference>
<gene>
    <name evidence="10" type="ORF">MTR64_19455</name>
</gene>
<comment type="cofactor">
    <cofactor evidence="1 5">
        <name>FAD</name>
        <dbReference type="ChEBI" id="CHEBI:57692"/>
    </cofactor>
</comment>
<dbReference type="SUPFAM" id="SSF56645">
    <property type="entry name" value="Acyl-CoA dehydrogenase NM domain-like"/>
    <property type="match status" value="1"/>
</dbReference>
<dbReference type="InterPro" id="IPR025878">
    <property type="entry name" value="Acyl-CoA_dh-like_C_dom"/>
</dbReference>
<dbReference type="InterPro" id="IPR009075">
    <property type="entry name" value="AcylCo_DH/oxidase_C"/>
</dbReference>
<dbReference type="InterPro" id="IPR013786">
    <property type="entry name" value="AcylCoA_DH/ox_N"/>
</dbReference>
<evidence type="ECO:0000256" key="5">
    <source>
        <dbReference type="RuleBase" id="RU362125"/>
    </source>
</evidence>
<comment type="caution">
    <text evidence="10">The sequence shown here is derived from an EMBL/GenBank/DDBJ whole genome shotgun (WGS) entry which is preliminary data.</text>
</comment>
<feature type="domain" description="Acyl-CoA oxidase/dehydrogenase middle" evidence="7">
    <location>
        <begin position="156"/>
        <end position="262"/>
    </location>
</feature>
<feature type="domain" description="Acyl-CoA dehydrogenase/oxidase N-terminal" evidence="8">
    <location>
        <begin position="70"/>
        <end position="143"/>
    </location>
</feature>
<evidence type="ECO:0000259" key="9">
    <source>
        <dbReference type="Pfam" id="PF12806"/>
    </source>
</evidence>
<feature type="domain" description="Acyl-CoA dehydrogenase/oxidase C-terminal" evidence="6">
    <location>
        <begin position="281"/>
        <end position="437"/>
    </location>
</feature>
<dbReference type="EMBL" id="JALHLE010000042">
    <property type="protein sequence ID" value="MCJ2180753.1"/>
    <property type="molecule type" value="Genomic_DNA"/>
</dbReference>
<dbReference type="Pfam" id="PF02770">
    <property type="entry name" value="Acyl-CoA_dh_M"/>
    <property type="match status" value="1"/>
</dbReference>
<proteinExistence type="inferred from homology"/>
<dbReference type="Gene3D" id="1.20.140.10">
    <property type="entry name" value="Butyryl-CoA Dehydrogenase, subunit A, domain 3"/>
    <property type="match status" value="1"/>
</dbReference>
<accession>A0ABT0B7B9</accession>
<keyword evidence="3 5" id="KW-0285">Flavoprotein</keyword>
<evidence type="ECO:0000256" key="2">
    <source>
        <dbReference type="ARBA" id="ARBA00009347"/>
    </source>
</evidence>
<name>A0ABT0B7B9_9SPHN</name>
<evidence type="ECO:0000313" key="11">
    <source>
        <dbReference type="Proteomes" id="UP001162880"/>
    </source>
</evidence>
<keyword evidence="11" id="KW-1185">Reference proteome</keyword>
<dbReference type="PANTHER" id="PTHR42803:SF3">
    <property type="entry name" value="ACYL-COA DEHYDROGENASE-RELATED"/>
    <property type="match status" value="1"/>
</dbReference>
<sequence length="577" mass="62116">MSDLLVSPACLEFLLFDWLRIDGKSGFDRETAGAILDMSSRLASGSFLSCYKRADVQEPYLDDSGTHILPEIAEALSQFRELGLFGASFPEELGGMGLPQSLSLAIYGLFASANISAAAYAMLTAGNARLISAFGTPAQIDMFARPEIEGRWFGTMCLSEAQAGSSLGDLRTRAVREGKDDLGERYRLTGNKMWISGADHDASENIIHLVLAKVANGDGSLPEGTQGISLFIVPKKLPDGTDNDVRVAGLNHKMGNRGTTNCLFNLGEEDGAIGWLVGAPGQGLPQMFQMMNEARISVGMGGAALACRGYRHAVRYARERTQGRPAGQRGGEPVPIIAHPDVRRMLLQQKAYAEAALALCLYCADLVDDGSEEAEELLALLTPVAKSWPSEFGLVANDLAIQVHGGYGYTRDFDVEQIWRDNRLNPIHEGTAGIQAIDLLGRKILRSDGQAMALLRRRIAATAEAARASAHWPVQAGVLDAYWDRVEAVVAGLRTCDSAEALDDATMFLRAFGHGIAAWLWLDMALTADAGGTGFAVGFASACRYFFEAELPQAHAWLAVVDGHGRSVRTCPDEAFI</sequence>
<dbReference type="Pfam" id="PF12806">
    <property type="entry name" value="Acyl-CoA_dh_C"/>
    <property type="match status" value="1"/>
</dbReference>
<dbReference type="SUPFAM" id="SSF47203">
    <property type="entry name" value="Acyl-CoA dehydrogenase C-terminal domain-like"/>
    <property type="match status" value="1"/>
</dbReference>
<evidence type="ECO:0000256" key="4">
    <source>
        <dbReference type="ARBA" id="ARBA00022827"/>
    </source>
</evidence>
<keyword evidence="4 5" id="KW-0274">FAD</keyword>
<feature type="domain" description="Acetyl-CoA dehydrogenase-like C-terminal" evidence="9">
    <location>
        <begin position="458"/>
        <end position="568"/>
    </location>
</feature>
<dbReference type="InterPro" id="IPR046373">
    <property type="entry name" value="Acyl-CoA_Oxase/DH_mid-dom_sf"/>
</dbReference>
<dbReference type="PANTHER" id="PTHR42803">
    <property type="entry name" value="ACYL-COA DEHYDROGENASE"/>
    <property type="match status" value="1"/>
</dbReference>
<comment type="similarity">
    <text evidence="2 5">Belongs to the acyl-CoA dehydrogenase family.</text>
</comment>
<dbReference type="Gene3D" id="1.10.540.10">
    <property type="entry name" value="Acyl-CoA dehydrogenase/oxidase, N-terminal domain"/>
    <property type="match status" value="1"/>
</dbReference>
<dbReference type="InterPro" id="IPR052166">
    <property type="entry name" value="Diverse_Acyl-CoA_DH"/>
</dbReference>
<evidence type="ECO:0000256" key="3">
    <source>
        <dbReference type="ARBA" id="ARBA00022630"/>
    </source>
</evidence>
<keyword evidence="5" id="KW-0560">Oxidoreductase</keyword>
<evidence type="ECO:0000256" key="1">
    <source>
        <dbReference type="ARBA" id="ARBA00001974"/>
    </source>
</evidence>
<evidence type="ECO:0000259" key="8">
    <source>
        <dbReference type="Pfam" id="PF02771"/>
    </source>
</evidence>
<evidence type="ECO:0000313" key="10">
    <source>
        <dbReference type="EMBL" id="MCJ2180753.1"/>
    </source>
</evidence>
<dbReference type="InterPro" id="IPR036250">
    <property type="entry name" value="AcylCo_DH-like_C"/>
</dbReference>
<dbReference type="Gene3D" id="2.40.110.10">
    <property type="entry name" value="Butyryl-CoA Dehydrogenase, subunit A, domain 2"/>
    <property type="match status" value="1"/>
</dbReference>
<dbReference type="InterPro" id="IPR009100">
    <property type="entry name" value="AcylCoA_DH/oxidase_NM_dom_sf"/>
</dbReference>
<organism evidence="10 11">
    <name type="scientific">Novosphingobium album</name>
    <name type="common">ex Hu et al. 2023</name>
    <dbReference type="NCBI Taxonomy" id="2930093"/>
    <lineage>
        <taxon>Bacteria</taxon>
        <taxon>Pseudomonadati</taxon>
        <taxon>Pseudomonadota</taxon>
        <taxon>Alphaproteobacteria</taxon>
        <taxon>Sphingomonadales</taxon>
        <taxon>Sphingomonadaceae</taxon>
        <taxon>Novosphingobium</taxon>
    </lineage>
</organism>
<dbReference type="Proteomes" id="UP001162880">
    <property type="component" value="Unassembled WGS sequence"/>
</dbReference>